<evidence type="ECO:0000313" key="1">
    <source>
        <dbReference type="EMBL" id="KAK0580294.1"/>
    </source>
</evidence>
<evidence type="ECO:0000313" key="2">
    <source>
        <dbReference type="Proteomes" id="UP001168877"/>
    </source>
</evidence>
<dbReference type="AlphaFoldDB" id="A0AA39RU01"/>
<accession>A0AA39RU01</accession>
<gene>
    <name evidence="1" type="ORF">LWI29_000422</name>
</gene>
<organism evidence="1 2">
    <name type="scientific">Acer saccharum</name>
    <name type="common">Sugar maple</name>
    <dbReference type="NCBI Taxonomy" id="4024"/>
    <lineage>
        <taxon>Eukaryota</taxon>
        <taxon>Viridiplantae</taxon>
        <taxon>Streptophyta</taxon>
        <taxon>Embryophyta</taxon>
        <taxon>Tracheophyta</taxon>
        <taxon>Spermatophyta</taxon>
        <taxon>Magnoliopsida</taxon>
        <taxon>eudicotyledons</taxon>
        <taxon>Gunneridae</taxon>
        <taxon>Pentapetalae</taxon>
        <taxon>rosids</taxon>
        <taxon>malvids</taxon>
        <taxon>Sapindales</taxon>
        <taxon>Sapindaceae</taxon>
        <taxon>Hippocastanoideae</taxon>
        <taxon>Acereae</taxon>
        <taxon>Acer</taxon>
    </lineage>
</organism>
<name>A0AA39RU01_ACESA</name>
<proteinExistence type="predicted"/>
<protein>
    <submittedName>
        <fullName evidence="1">Uncharacterized protein</fullName>
    </submittedName>
</protein>
<comment type="caution">
    <text evidence="1">The sequence shown here is derived from an EMBL/GenBank/DDBJ whole genome shotgun (WGS) entry which is preliminary data.</text>
</comment>
<dbReference type="EMBL" id="JAUESC010000384">
    <property type="protein sequence ID" value="KAK0580294.1"/>
    <property type="molecule type" value="Genomic_DNA"/>
</dbReference>
<reference evidence="1" key="2">
    <citation type="submission" date="2023-06" db="EMBL/GenBank/DDBJ databases">
        <authorList>
            <person name="Swenson N.G."/>
            <person name="Wegrzyn J.L."/>
            <person name="Mcevoy S.L."/>
        </authorList>
    </citation>
    <scope>NUCLEOTIDE SEQUENCE</scope>
    <source>
        <strain evidence="1">NS2018</strain>
        <tissue evidence="1">Leaf</tissue>
    </source>
</reference>
<reference evidence="1" key="1">
    <citation type="journal article" date="2022" name="Plant J.">
        <title>Strategies of tolerance reflected in two North American maple genomes.</title>
        <authorList>
            <person name="McEvoy S.L."/>
            <person name="Sezen U.U."/>
            <person name="Trouern-Trend A."/>
            <person name="McMahon S.M."/>
            <person name="Schaberg P.G."/>
            <person name="Yang J."/>
            <person name="Wegrzyn J.L."/>
            <person name="Swenson N.G."/>
        </authorList>
    </citation>
    <scope>NUCLEOTIDE SEQUENCE</scope>
    <source>
        <strain evidence="1">NS2018</strain>
    </source>
</reference>
<dbReference type="Proteomes" id="UP001168877">
    <property type="component" value="Unassembled WGS sequence"/>
</dbReference>
<sequence length="117" mass="13702">MNTTLSNIFLTITNFGMDVYGKISQPLVSSLFSSNDLLEWCRLSLLEVQLYLSYMAERIVYAKLFLSCFQIQDLLPNTRLPEQEQKKSWFLSLLKWCRLSLLEVQLYLSYGRKDCKG</sequence>
<keyword evidence="2" id="KW-1185">Reference proteome</keyword>